<evidence type="ECO:0000313" key="5">
    <source>
        <dbReference type="EMBL" id="KAL3077841.1"/>
    </source>
</evidence>
<organism evidence="5 6">
    <name type="scientific">Heterodera trifolii</name>
    <dbReference type="NCBI Taxonomy" id="157864"/>
    <lineage>
        <taxon>Eukaryota</taxon>
        <taxon>Metazoa</taxon>
        <taxon>Ecdysozoa</taxon>
        <taxon>Nematoda</taxon>
        <taxon>Chromadorea</taxon>
        <taxon>Rhabditida</taxon>
        <taxon>Tylenchina</taxon>
        <taxon>Tylenchomorpha</taxon>
        <taxon>Tylenchoidea</taxon>
        <taxon>Heteroderidae</taxon>
        <taxon>Heteroderinae</taxon>
        <taxon>Heterodera</taxon>
    </lineage>
</organism>
<keyword evidence="1" id="KW-0560">Oxidoreductase</keyword>
<dbReference type="InterPro" id="IPR050485">
    <property type="entry name" value="Proline_metab_enzyme"/>
</dbReference>
<dbReference type="EMBL" id="JBICBT010001220">
    <property type="protein sequence ID" value="KAL3077841.1"/>
    <property type="molecule type" value="Genomic_DNA"/>
</dbReference>
<dbReference type="GO" id="GO:0016491">
    <property type="term" value="F:oxidoreductase activity"/>
    <property type="evidence" value="ECO:0007669"/>
    <property type="project" value="UniProtKB-KW"/>
</dbReference>
<sequence length="327" mass="37223">MINFLRKISISFGFSTALRMTIWPVTNFTMCWRSFSKQTPTELNCTRRFENCWINSWTKTLEMTTTTTETTPAMEEPRAERVEAGRAVRRRGGRSKERQAVFLRRTETEEEAILRCVVKEQQHGQSDEQQLDEQQQQPRQKVRDPSIFMSAVIDAKAFKRISDYIAYAKGAGVKKDGTRLVFGGKCDDSRGWFIEPTCVEVDNITSLLKQEIFGPFVAVYVYNDEDAGQLVRSLKDQTPFGLTGAVFSQDKDFLYEAKDILRDAAGNLYLNDKCTGSFVGQQPFGGARQSGTNDKAGGPHYVLRWTSAQVIKESFGPLTEWRYPHID</sequence>
<feature type="domain" description="Aldehyde dehydrogenase" evidence="4">
    <location>
        <begin position="115"/>
        <end position="310"/>
    </location>
</feature>
<dbReference type="PANTHER" id="PTHR42862">
    <property type="entry name" value="DELTA-1-PYRROLINE-5-CARBOXYLATE DEHYDROGENASE 1, ISOFORM A-RELATED"/>
    <property type="match status" value="1"/>
</dbReference>
<dbReference type="Proteomes" id="UP001620626">
    <property type="component" value="Unassembled WGS sequence"/>
</dbReference>
<feature type="compositionally biased region" description="Basic and acidic residues" evidence="3">
    <location>
        <begin position="75"/>
        <end position="86"/>
    </location>
</feature>
<dbReference type="SUPFAM" id="SSF53720">
    <property type="entry name" value="ALDH-like"/>
    <property type="match status" value="1"/>
</dbReference>
<feature type="region of interest" description="Disordered" evidence="3">
    <location>
        <begin position="66"/>
        <end position="93"/>
    </location>
</feature>
<keyword evidence="2" id="KW-0520">NAD</keyword>
<evidence type="ECO:0000256" key="3">
    <source>
        <dbReference type="SAM" id="MobiDB-lite"/>
    </source>
</evidence>
<protein>
    <recommendedName>
        <fullName evidence="4">Aldehyde dehydrogenase domain-containing protein</fullName>
    </recommendedName>
</protein>
<evidence type="ECO:0000256" key="2">
    <source>
        <dbReference type="ARBA" id="ARBA00023027"/>
    </source>
</evidence>
<dbReference type="Gene3D" id="3.40.605.10">
    <property type="entry name" value="Aldehyde Dehydrogenase, Chain A, domain 1"/>
    <property type="match status" value="1"/>
</dbReference>
<proteinExistence type="predicted"/>
<dbReference type="InterPro" id="IPR016161">
    <property type="entry name" value="Ald_DH/histidinol_DH"/>
</dbReference>
<gene>
    <name evidence="5" type="ORF">niasHT_031255</name>
</gene>
<dbReference type="AlphaFoldDB" id="A0ABD2IEZ6"/>
<dbReference type="Pfam" id="PF00171">
    <property type="entry name" value="Aldedh"/>
    <property type="match status" value="1"/>
</dbReference>
<name>A0ABD2IEZ6_9BILA</name>
<dbReference type="InterPro" id="IPR016162">
    <property type="entry name" value="Ald_DH_N"/>
</dbReference>
<evidence type="ECO:0000259" key="4">
    <source>
        <dbReference type="Pfam" id="PF00171"/>
    </source>
</evidence>
<accession>A0ABD2IEZ6</accession>
<dbReference type="InterPro" id="IPR015590">
    <property type="entry name" value="Aldehyde_DH_dom"/>
</dbReference>
<dbReference type="Gene3D" id="3.40.309.10">
    <property type="entry name" value="Aldehyde Dehydrogenase, Chain A, domain 2"/>
    <property type="match status" value="1"/>
</dbReference>
<evidence type="ECO:0000313" key="6">
    <source>
        <dbReference type="Proteomes" id="UP001620626"/>
    </source>
</evidence>
<comment type="caution">
    <text evidence="5">The sequence shown here is derived from an EMBL/GenBank/DDBJ whole genome shotgun (WGS) entry which is preliminary data.</text>
</comment>
<reference evidence="5 6" key="1">
    <citation type="submission" date="2024-10" db="EMBL/GenBank/DDBJ databases">
        <authorList>
            <person name="Kim D."/>
        </authorList>
    </citation>
    <scope>NUCLEOTIDE SEQUENCE [LARGE SCALE GENOMIC DNA]</scope>
    <source>
        <strain evidence="5">BH-2024</strain>
    </source>
</reference>
<feature type="region of interest" description="Disordered" evidence="3">
    <location>
        <begin position="124"/>
        <end position="143"/>
    </location>
</feature>
<evidence type="ECO:0000256" key="1">
    <source>
        <dbReference type="ARBA" id="ARBA00023002"/>
    </source>
</evidence>
<keyword evidence="6" id="KW-1185">Reference proteome</keyword>
<dbReference type="InterPro" id="IPR016163">
    <property type="entry name" value="Ald_DH_C"/>
</dbReference>
<dbReference type="PANTHER" id="PTHR42862:SF1">
    <property type="entry name" value="DELTA-1-PYRROLINE-5-CARBOXYLATE DEHYDROGENASE 2, ISOFORM A-RELATED"/>
    <property type="match status" value="1"/>
</dbReference>